<comment type="caution">
    <text evidence="1">The sequence shown here is derived from an EMBL/GenBank/DDBJ whole genome shotgun (WGS) entry which is preliminary data.</text>
</comment>
<keyword evidence="2" id="KW-1185">Reference proteome</keyword>
<organism evidence="1 2">
    <name type="scientific">Pelotomaculum isophthalicicum JI</name>
    <dbReference type="NCBI Taxonomy" id="947010"/>
    <lineage>
        <taxon>Bacteria</taxon>
        <taxon>Bacillati</taxon>
        <taxon>Bacillota</taxon>
        <taxon>Clostridia</taxon>
        <taxon>Eubacteriales</taxon>
        <taxon>Desulfotomaculaceae</taxon>
        <taxon>Pelotomaculum</taxon>
    </lineage>
</organism>
<accession>A0A9X4GYW3</accession>
<dbReference type="Proteomes" id="UP001154312">
    <property type="component" value="Unassembled WGS sequence"/>
</dbReference>
<name>A0A9X4GYW3_9FIRM</name>
<dbReference type="EMBL" id="JAKOAV010000010">
    <property type="protein sequence ID" value="MDF9408167.1"/>
    <property type="molecule type" value="Genomic_DNA"/>
</dbReference>
<evidence type="ECO:0000313" key="2">
    <source>
        <dbReference type="Proteomes" id="UP001154312"/>
    </source>
</evidence>
<dbReference type="AlphaFoldDB" id="A0A9X4GYW3"/>
<protein>
    <submittedName>
        <fullName evidence="1">Uncharacterized protein</fullName>
    </submittedName>
</protein>
<dbReference type="RefSeq" id="WP_277443457.1">
    <property type="nucleotide sequence ID" value="NZ_JAKOAV010000010.1"/>
</dbReference>
<proteinExistence type="predicted"/>
<gene>
    <name evidence="1" type="ORF">L7E55_07300</name>
</gene>
<sequence>MNDPIVNEVRKLREILLGKHGGNLREYIKFLRREEEKNPERLIKKTVVNIQKKIHLS</sequence>
<reference evidence="1" key="1">
    <citation type="submission" date="2022-02" db="EMBL/GenBank/DDBJ databases">
        <authorList>
            <person name="Leng L."/>
        </authorList>
    </citation>
    <scope>NUCLEOTIDE SEQUENCE</scope>
    <source>
        <strain evidence="1">JI</strain>
    </source>
</reference>
<evidence type="ECO:0000313" key="1">
    <source>
        <dbReference type="EMBL" id="MDF9408167.1"/>
    </source>
</evidence>